<feature type="transmembrane region" description="Helical" evidence="8">
    <location>
        <begin position="171"/>
        <end position="194"/>
    </location>
</feature>
<dbReference type="Pfam" id="PF04647">
    <property type="entry name" value="AgrB"/>
    <property type="match status" value="1"/>
</dbReference>
<proteinExistence type="predicted"/>
<keyword evidence="5" id="KW-0378">Hydrolase</keyword>
<keyword evidence="6 8" id="KW-1133">Transmembrane helix</keyword>
<dbReference type="AlphaFoldDB" id="A0A840QS59"/>
<dbReference type="InterPro" id="IPR006741">
    <property type="entry name" value="AgrB"/>
</dbReference>
<feature type="transmembrane region" description="Helical" evidence="8">
    <location>
        <begin position="78"/>
        <end position="95"/>
    </location>
</feature>
<dbReference type="RefSeq" id="WP_184664622.1">
    <property type="nucleotide sequence ID" value="NZ_JACHHB010000010.1"/>
</dbReference>
<evidence type="ECO:0000256" key="8">
    <source>
        <dbReference type="SAM" id="Phobius"/>
    </source>
</evidence>
<evidence type="ECO:0000256" key="5">
    <source>
        <dbReference type="ARBA" id="ARBA00022801"/>
    </source>
</evidence>
<feature type="transmembrane region" description="Helical" evidence="8">
    <location>
        <begin position="148"/>
        <end position="165"/>
    </location>
</feature>
<evidence type="ECO:0000256" key="7">
    <source>
        <dbReference type="ARBA" id="ARBA00023136"/>
    </source>
</evidence>
<keyword evidence="10" id="KW-1185">Reference proteome</keyword>
<organism evidence="9 10">
    <name type="scientific">Texcoconibacillus texcoconensis</name>
    <dbReference type="NCBI Taxonomy" id="1095777"/>
    <lineage>
        <taxon>Bacteria</taxon>
        <taxon>Bacillati</taxon>
        <taxon>Bacillota</taxon>
        <taxon>Bacilli</taxon>
        <taxon>Bacillales</taxon>
        <taxon>Bacillaceae</taxon>
        <taxon>Texcoconibacillus</taxon>
    </lineage>
</organism>
<reference evidence="9 10" key="1">
    <citation type="submission" date="2020-08" db="EMBL/GenBank/DDBJ databases">
        <title>Genomic Encyclopedia of Type Strains, Phase IV (KMG-IV): sequencing the most valuable type-strain genomes for metagenomic binning, comparative biology and taxonomic classification.</title>
        <authorList>
            <person name="Goeker M."/>
        </authorList>
    </citation>
    <scope>NUCLEOTIDE SEQUENCE [LARGE SCALE GENOMIC DNA]</scope>
    <source>
        <strain evidence="9 10">DSM 24696</strain>
    </source>
</reference>
<feature type="transmembrane region" description="Helical" evidence="8">
    <location>
        <begin position="107"/>
        <end position="127"/>
    </location>
</feature>
<dbReference type="EMBL" id="JACHHB010000010">
    <property type="protein sequence ID" value="MBB5174194.1"/>
    <property type="molecule type" value="Genomic_DNA"/>
</dbReference>
<evidence type="ECO:0000256" key="1">
    <source>
        <dbReference type="ARBA" id="ARBA00022475"/>
    </source>
</evidence>
<keyword evidence="1" id="KW-1003">Cell membrane</keyword>
<dbReference type="GO" id="GO:0016020">
    <property type="term" value="C:membrane"/>
    <property type="evidence" value="ECO:0007669"/>
    <property type="project" value="InterPro"/>
</dbReference>
<name>A0A840QS59_9BACI</name>
<evidence type="ECO:0000313" key="10">
    <source>
        <dbReference type="Proteomes" id="UP000551878"/>
    </source>
</evidence>
<feature type="transmembrane region" description="Helical" evidence="8">
    <location>
        <begin position="40"/>
        <end position="66"/>
    </location>
</feature>
<dbReference type="SMART" id="SM00793">
    <property type="entry name" value="AgrB"/>
    <property type="match status" value="1"/>
</dbReference>
<dbReference type="GO" id="GO:0008233">
    <property type="term" value="F:peptidase activity"/>
    <property type="evidence" value="ECO:0007669"/>
    <property type="project" value="UniProtKB-KW"/>
</dbReference>
<evidence type="ECO:0000256" key="4">
    <source>
        <dbReference type="ARBA" id="ARBA00022692"/>
    </source>
</evidence>
<keyword evidence="3" id="KW-0645">Protease</keyword>
<protein>
    <submittedName>
        <fullName evidence="9">Accessory gene regulator B</fullName>
    </submittedName>
</protein>
<evidence type="ECO:0000256" key="6">
    <source>
        <dbReference type="ARBA" id="ARBA00022989"/>
    </source>
</evidence>
<sequence length="207" mass="23711">MINHVSERIAKALGIYVDRTTEVDYIRYGIEILIRGLIKIIILLTTAILLDLFLPMLSVLFTFIIFRFFTGGHHYSTYIRCLFVGLIIMLFISFTSSKLSLFIDFRAILALLCFSIITGLFLAYKYAPSNHFYKKISESQKRKLKKSSLSVIIIWGGAVYTLTLNSYSTEVILASLSGFLFQIGSIHPYSYLIVNKVEHLLERREVS</sequence>
<dbReference type="GO" id="GO:0009372">
    <property type="term" value="P:quorum sensing"/>
    <property type="evidence" value="ECO:0007669"/>
    <property type="project" value="UniProtKB-KW"/>
</dbReference>
<evidence type="ECO:0000313" key="9">
    <source>
        <dbReference type="EMBL" id="MBB5174194.1"/>
    </source>
</evidence>
<dbReference type="Proteomes" id="UP000551878">
    <property type="component" value="Unassembled WGS sequence"/>
</dbReference>
<gene>
    <name evidence="9" type="ORF">HNQ41_002388</name>
</gene>
<evidence type="ECO:0000256" key="3">
    <source>
        <dbReference type="ARBA" id="ARBA00022670"/>
    </source>
</evidence>
<keyword evidence="7 8" id="KW-0472">Membrane</keyword>
<comment type="caution">
    <text evidence="9">The sequence shown here is derived from an EMBL/GenBank/DDBJ whole genome shotgun (WGS) entry which is preliminary data.</text>
</comment>
<keyword evidence="4 8" id="KW-0812">Transmembrane</keyword>
<accession>A0A840QS59</accession>
<keyword evidence="2" id="KW-0673">Quorum sensing</keyword>
<evidence type="ECO:0000256" key="2">
    <source>
        <dbReference type="ARBA" id="ARBA00022654"/>
    </source>
</evidence>
<dbReference type="GO" id="GO:0006508">
    <property type="term" value="P:proteolysis"/>
    <property type="evidence" value="ECO:0007669"/>
    <property type="project" value="UniProtKB-KW"/>
</dbReference>